<dbReference type="PANTHER" id="PTHR11533">
    <property type="entry name" value="PROTEASE M1 ZINC METALLOPROTEASE"/>
    <property type="match status" value="1"/>
</dbReference>
<dbReference type="PRINTS" id="PR00756">
    <property type="entry name" value="ALADIPTASE"/>
</dbReference>
<dbReference type="EMBL" id="DS233409">
    <property type="protein sequence ID" value="EDS29792.1"/>
    <property type="molecule type" value="Genomic_DNA"/>
</dbReference>
<feature type="chain" id="PRO_5011409433" evidence="2">
    <location>
        <begin position="19"/>
        <end position="846"/>
    </location>
</feature>
<sequence>MAPIVWPLLALLILTTIAATPAKLPRDCLPEHYDLRIETADSELSTFSGSVQISLKCHVDTSRIVLHWKNQFIYEEETTLKQVNLTKETVVKVAGISFEQERDWMQVELAETLKKGSFYVLTVAFTSTLESAGLHRASSFGNDSQMDLRWIVVSRFYPNNAHTFFPCFDEPDLKTTFNLTLIYDQRFSGICNLKLLQEYSMVKGLNNYTAQKYAGLKLMAPYQLAFSLNDLTKVEECDELHFNIYGYSDSNLSDIEYAINHTVVILQFYEEKLGLMWKTKNLSLISTPGLLLEYSGAAGLLGVPYAVNRNDNEELIQQLARGLMRHLLFDGITLTSWSDLWFIEGFAWYYGYEAWKYLLPRHDTSGWYEGCWTLLSLDMLNSSGSLVDSRLSIEEMGQKAFCTFHTIAQMIGPANFLNESMAFVNGIFGGEFDIEAFEDSFISTNKMSSPTMKGLLGSWLNGSGVAVLNVTRSANTTTMQVNQLRNITGSTRWIQASSNSQESIWIGSKQISTKVALPVPLNPANICYYKVLYDRASYGSIADQLTRAKRDSAVTLAQLINDAMDFAWYGHTDYSVALEMVSLLANETNYLPWESALNHFEKLWYVLKGVSKHDSLRNYLQALITPVYTRIGIFTKLLGLSPGEKKLQTLIATWACRLGSSNCSSTASKLFLNIDQVPDHLIGIVLRESARSGNQTEWFLIQGLYTKSTSTKRLVHAVRAIGSFAQTSTKALDLIGGQTTLVQPQHKRLLLETLLEEVPNPLLLHGTLLLEYHKIDESIRRHVLRKMAQRMVLADDLLVLQKLAGRYQDGQADDVTALQDAIEITQQNLEWLKGRSAEFLAALKRK</sequence>
<keyword evidence="5" id="KW-0645">Protease</keyword>
<keyword evidence="5" id="KW-0031">Aminopeptidase</keyword>
<dbReference type="VEuPathDB" id="VectorBase:CQUJHB003845"/>
<dbReference type="OrthoDB" id="5775594at2759"/>
<dbReference type="GO" id="GO:0016020">
    <property type="term" value="C:membrane"/>
    <property type="evidence" value="ECO:0007669"/>
    <property type="project" value="TreeGrafter"/>
</dbReference>
<comment type="similarity">
    <text evidence="1">Belongs to the peptidase M1 family.</text>
</comment>
<protein>
    <submittedName>
        <fullName evidence="5">Membrane alanine aminopeptidase</fullName>
    </submittedName>
</protein>
<dbReference type="GO" id="GO:0008270">
    <property type="term" value="F:zinc ion binding"/>
    <property type="evidence" value="ECO:0007669"/>
    <property type="project" value="TreeGrafter"/>
</dbReference>
<dbReference type="InterPro" id="IPR042097">
    <property type="entry name" value="Aminopeptidase_N-like_N_sf"/>
</dbReference>
<feature type="domain" description="Aminopeptidase N-like N-terminal" evidence="4">
    <location>
        <begin position="30"/>
        <end position="200"/>
    </location>
</feature>
<dbReference type="Gene3D" id="1.10.390.10">
    <property type="entry name" value="Neutral Protease Domain 2"/>
    <property type="match status" value="1"/>
</dbReference>
<dbReference type="InterPro" id="IPR001930">
    <property type="entry name" value="Peptidase_M1"/>
</dbReference>
<accession>B0XIY4</accession>
<evidence type="ECO:0000313" key="6">
    <source>
        <dbReference type="EnsemblMetazoa" id="CPIJ019433-PA"/>
    </source>
</evidence>
<dbReference type="AlphaFoldDB" id="B0XIY4"/>
<evidence type="ECO:0000313" key="5">
    <source>
        <dbReference type="EMBL" id="EDS29792.1"/>
    </source>
</evidence>
<dbReference type="Gene3D" id="2.60.40.1730">
    <property type="entry name" value="tricorn interacting facor f3 domain"/>
    <property type="match status" value="1"/>
</dbReference>
<dbReference type="eggNOG" id="KOG1046">
    <property type="taxonomic scope" value="Eukaryota"/>
</dbReference>
<dbReference type="PANTHER" id="PTHR11533:SF299">
    <property type="entry name" value="AMINOPEPTIDASE"/>
    <property type="match status" value="1"/>
</dbReference>
<dbReference type="OMA" id="NPANICY"/>
<dbReference type="EnsemblMetazoa" id="CPIJ019433-RA">
    <property type="protein sequence ID" value="CPIJ019433-PA"/>
    <property type="gene ID" value="CPIJ019433"/>
</dbReference>
<dbReference type="KEGG" id="cqu:CpipJ_CPIJ019433"/>
<dbReference type="Pfam" id="PF11838">
    <property type="entry name" value="ERAP1_C"/>
    <property type="match status" value="1"/>
</dbReference>
<keyword evidence="2" id="KW-0732">Signal</keyword>
<dbReference type="SUPFAM" id="SSF63737">
    <property type="entry name" value="Leukotriene A4 hydrolase N-terminal domain"/>
    <property type="match status" value="1"/>
</dbReference>
<gene>
    <name evidence="6" type="primary">6053539</name>
    <name evidence="5" type="ORF">CpipJ_CPIJ019433</name>
</gene>
<keyword evidence="5" id="KW-0378">Hydrolase</keyword>
<dbReference type="InterPro" id="IPR027268">
    <property type="entry name" value="Peptidase_M4/M1_CTD_sf"/>
</dbReference>
<dbReference type="GO" id="GO:0043171">
    <property type="term" value="P:peptide catabolic process"/>
    <property type="evidence" value="ECO:0007669"/>
    <property type="project" value="TreeGrafter"/>
</dbReference>
<dbReference type="Proteomes" id="UP000002320">
    <property type="component" value="Unassembled WGS sequence"/>
</dbReference>
<dbReference type="GO" id="GO:0006508">
    <property type="term" value="P:proteolysis"/>
    <property type="evidence" value="ECO:0007669"/>
    <property type="project" value="InterPro"/>
</dbReference>
<dbReference type="InterPro" id="IPR024571">
    <property type="entry name" value="ERAP1-like_C_dom"/>
</dbReference>
<dbReference type="HOGENOM" id="CLU_003705_2_0_1"/>
<organism>
    <name type="scientific">Culex quinquefasciatus</name>
    <name type="common">Southern house mosquito</name>
    <name type="synonym">Culex pungens</name>
    <dbReference type="NCBI Taxonomy" id="7176"/>
    <lineage>
        <taxon>Eukaryota</taxon>
        <taxon>Metazoa</taxon>
        <taxon>Ecdysozoa</taxon>
        <taxon>Arthropoda</taxon>
        <taxon>Hexapoda</taxon>
        <taxon>Insecta</taxon>
        <taxon>Pterygota</taxon>
        <taxon>Neoptera</taxon>
        <taxon>Endopterygota</taxon>
        <taxon>Diptera</taxon>
        <taxon>Nematocera</taxon>
        <taxon>Culicoidea</taxon>
        <taxon>Culicidae</taxon>
        <taxon>Culicinae</taxon>
        <taxon>Culicini</taxon>
        <taxon>Culex</taxon>
        <taxon>Culex</taxon>
    </lineage>
</organism>
<evidence type="ECO:0000313" key="7">
    <source>
        <dbReference type="Proteomes" id="UP000002320"/>
    </source>
</evidence>
<keyword evidence="7" id="KW-1185">Reference proteome</keyword>
<reference evidence="5" key="1">
    <citation type="submission" date="2007-03" db="EMBL/GenBank/DDBJ databases">
        <title>Annotation of Culex pipiens quinquefasciatus.</title>
        <authorList>
            <consortium name="The Broad Institute Genome Sequencing Platform"/>
            <person name="Atkinson P.W."/>
            <person name="Hemingway J."/>
            <person name="Christensen B.M."/>
            <person name="Higgs S."/>
            <person name="Kodira C."/>
            <person name="Hannick L."/>
            <person name="Megy K."/>
            <person name="O'Leary S."/>
            <person name="Pearson M."/>
            <person name="Haas B.J."/>
            <person name="Mauceli E."/>
            <person name="Wortman J.R."/>
            <person name="Lee N.H."/>
            <person name="Guigo R."/>
            <person name="Stanke M."/>
            <person name="Alvarado L."/>
            <person name="Amedeo P."/>
            <person name="Antoine C.H."/>
            <person name="Arensburger P."/>
            <person name="Bidwell S.L."/>
            <person name="Crawford M."/>
            <person name="Camaro F."/>
            <person name="Devon K."/>
            <person name="Engels R."/>
            <person name="Hammond M."/>
            <person name="Howarth C."/>
            <person name="Koehrsen M."/>
            <person name="Lawson D."/>
            <person name="Montgomery P."/>
            <person name="Nene V."/>
            <person name="Nusbaum C."/>
            <person name="Puiu D."/>
            <person name="Romero-Severson J."/>
            <person name="Severson D.W."/>
            <person name="Shumway M."/>
            <person name="Sisk P."/>
            <person name="Stolte C."/>
            <person name="Zeng Q."/>
            <person name="Eisenstadt E."/>
            <person name="Fraser-Liggett C."/>
            <person name="Strausberg R."/>
            <person name="Galagan J."/>
            <person name="Birren B."/>
            <person name="Collins F.H."/>
        </authorList>
    </citation>
    <scope>NUCLEOTIDE SEQUENCE [LARGE SCALE GENOMIC DNA]</scope>
    <source>
        <strain evidence="5">JHB</strain>
    </source>
</reference>
<proteinExistence type="inferred from homology"/>
<dbReference type="InterPro" id="IPR045357">
    <property type="entry name" value="Aminopeptidase_N-like_N"/>
</dbReference>
<dbReference type="Gene3D" id="1.25.50.20">
    <property type="match status" value="1"/>
</dbReference>
<feature type="signal peptide" evidence="2">
    <location>
        <begin position="1"/>
        <end position="18"/>
    </location>
</feature>
<name>B0XIY4_CULQU</name>
<evidence type="ECO:0000259" key="4">
    <source>
        <dbReference type="Pfam" id="PF17900"/>
    </source>
</evidence>
<dbReference type="VEuPathDB" id="VectorBase:CPIJ019433"/>
<dbReference type="STRING" id="7176.B0XIY4"/>
<evidence type="ECO:0000259" key="3">
    <source>
        <dbReference type="Pfam" id="PF11838"/>
    </source>
</evidence>
<dbReference type="SUPFAM" id="SSF55486">
    <property type="entry name" value="Metalloproteases ('zincins'), catalytic domain"/>
    <property type="match status" value="1"/>
</dbReference>
<dbReference type="GO" id="GO:0005737">
    <property type="term" value="C:cytoplasm"/>
    <property type="evidence" value="ECO:0007669"/>
    <property type="project" value="TreeGrafter"/>
</dbReference>
<evidence type="ECO:0000256" key="1">
    <source>
        <dbReference type="ARBA" id="ARBA00010136"/>
    </source>
</evidence>
<dbReference type="GO" id="GO:0042277">
    <property type="term" value="F:peptide binding"/>
    <property type="evidence" value="ECO:0007669"/>
    <property type="project" value="TreeGrafter"/>
</dbReference>
<evidence type="ECO:0000256" key="2">
    <source>
        <dbReference type="SAM" id="SignalP"/>
    </source>
</evidence>
<dbReference type="GO" id="GO:0005615">
    <property type="term" value="C:extracellular space"/>
    <property type="evidence" value="ECO:0007669"/>
    <property type="project" value="TreeGrafter"/>
</dbReference>
<dbReference type="InterPro" id="IPR050344">
    <property type="entry name" value="Peptidase_M1_aminopeptidases"/>
</dbReference>
<feature type="domain" description="ERAP1-like C-terminal" evidence="3">
    <location>
        <begin position="521"/>
        <end position="756"/>
    </location>
</feature>
<dbReference type="InParanoid" id="B0XIY4"/>
<reference evidence="6" key="2">
    <citation type="submission" date="2021-02" db="UniProtKB">
        <authorList>
            <consortium name="EnsemblMetazoa"/>
        </authorList>
    </citation>
    <scope>IDENTIFICATION</scope>
    <source>
        <strain evidence="6">JHB</strain>
    </source>
</reference>
<dbReference type="Pfam" id="PF17900">
    <property type="entry name" value="Peptidase_M1_N"/>
    <property type="match status" value="1"/>
</dbReference>
<dbReference type="GO" id="GO:0070006">
    <property type="term" value="F:metalloaminopeptidase activity"/>
    <property type="evidence" value="ECO:0007669"/>
    <property type="project" value="TreeGrafter"/>
</dbReference>